<feature type="compositionally biased region" description="Basic and acidic residues" evidence="1">
    <location>
        <begin position="49"/>
        <end position="65"/>
    </location>
</feature>
<accession>A0A3R6XWH8</accession>
<dbReference type="Proteomes" id="UP000284109">
    <property type="component" value="Unassembled WGS sequence"/>
</dbReference>
<sequence length="237" mass="26297">MHKQSKTPKGGKSFYKVWWFWIIAVALAIILFAAHSGSNTSGSSNSSDTKTEKATGHTTTSEEKGNITSNQKAKGNSLEIEDESTPVLSKKIYKLNFSDSNWNAATVKVNKVSVFKVKPFVYDSESKKKAEGIIILNISVKANRDISNTYPDQGTVITDDGQQQEAQLLSITGYTTNWGGDIAKDATKTGDVIIPVEKLNKTDQFKSLRYKFNSSYDTDDYDDENANHDYDITIQLN</sequence>
<evidence type="ECO:0000256" key="1">
    <source>
        <dbReference type="SAM" id="MobiDB-lite"/>
    </source>
</evidence>
<gene>
    <name evidence="2" type="ORF">DS831_04505</name>
</gene>
<keyword evidence="3" id="KW-1185">Reference proteome</keyword>
<evidence type="ECO:0008006" key="4">
    <source>
        <dbReference type="Google" id="ProtNLM"/>
    </source>
</evidence>
<dbReference type="EMBL" id="QOCR01000002">
    <property type="protein sequence ID" value="RHW51397.1"/>
    <property type="molecule type" value="Genomic_DNA"/>
</dbReference>
<dbReference type="AlphaFoldDB" id="A0A3R6XWH8"/>
<organism evidence="2 3">
    <name type="scientific">Bombilactobacillus bombi</name>
    <dbReference type="NCBI Taxonomy" id="1303590"/>
    <lineage>
        <taxon>Bacteria</taxon>
        <taxon>Bacillati</taxon>
        <taxon>Bacillota</taxon>
        <taxon>Bacilli</taxon>
        <taxon>Lactobacillales</taxon>
        <taxon>Lactobacillaceae</taxon>
        <taxon>Bombilactobacillus</taxon>
    </lineage>
</organism>
<name>A0A3R6XWH8_9LACO</name>
<evidence type="ECO:0000313" key="2">
    <source>
        <dbReference type="EMBL" id="RHW51397.1"/>
    </source>
</evidence>
<evidence type="ECO:0000313" key="3">
    <source>
        <dbReference type="Proteomes" id="UP000284109"/>
    </source>
</evidence>
<protein>
    <recommendedName>
        <fullName evidence="4">DUF4352 domain-containing protein</fullName>
    </recommendedName>
</protein>
<dbReference type="OrthoDB" id="2298539at2"/>
<reference evidence="2 3" key="1">
    <citation type="submission" date="2018-07" db="EMBL/GenBank/DDBJ databases">
        <title>Genome sequences of six Lactobacillus spp. isolated from bumble bee guts.</title>
        <authorList>
            <person name="Motta E.V.S."/>
            <person name="Moran N.A."/>
        </authorList>
    </citation>
    <scope>NUCLEOTIDE SEQUENCE [LARGE SCALE GENOMIC DNA]</scope>
    <source>
        <strain evidence="2 3">BI-1.1</strain>
    </source>
</reference>
<feature type="region of interest" description="Disordered" evidence="1">
    <location>
        <begin position="39"/>
        <end position="80"/>
    </location>
</feature>
<proteinExistence type="predicted"/>
<comment type="caution">
    <text evidence="2">The sequence shown here is derived from an EMBL/GenBank/DDBJ whole genome shotgun (WGS) entry which is preliminary data.</text>
</comment>